<proteinExistence type="predicted"/>
<dbReference type="EMBL" id="KN407889">
    <property type="protein sequence ID" value="KHG17265.1"/>
    <property type="molecule type" value="Genomic_DNA"/>
</dbReference>
<dbReference type="EMBL" id="KN399793">
    <property type="protein sequence ID" value="KHG13520.1"/>
    <property type="molecule type" value="Genomic_DNA"/>
</dbReference>
<dbReference type="AlphaFoldDB" id="A0A0B0NWS7"/>
<evidence type="ECO:0000313" key="1">
    <source>
        <dbReference type="EMBL" id="KHG13520.1"/>
    </source>
</evidence>
<evidence type="ECO:0000313" key="2">
    <source>
        <dbReference type="EMBL" id="KHG17265.1"/>
    </source>
</evidence>
<sequence length="67" mass="7802">MNVLSCHIQSFNKESLMSITYIPIHTHSISNNFYLHYHTHLGTFVTSSIIIPIKHSKYYKCPINIHS</sequence>
<protein>
    <submittedName>
        <fullName evidence="2">ATP synthase subunit a, chloroplastic</fullName>
    </submittedName>
</protein>
<reference evidence="3" key="2">
    <citation type="submission" date="2014-09" db="EMBL/GenBank/DDBJ databases">
        <authorList>
            <person name="Mudge J."/>
            <person name="Ramaraj T."/>
            <person name="Lindquist I.E."/>
            <person name="Bharti A.K."/>
            <person name="Sundararajan A."/>
            <person name="Cameron C.T."/>
            <person name="Woodward J.E."/>
            <person name="May G.D."/>
            <person name="Brubaker C."/>
            <person name="Broadhvest J."/>
            <person name="Wilkins T.A."/>
        </authorList>
    </citation>
    <scope>NUCLEOTIDE SEQUENCE</scope>
    <source>
        <strain evidence="3">cv. AKA8401</strain>
    </source>
</reference>
<gene>
    <name evidence="1" type="ORF">F383_09723</name>
    <name evidence="2" type="ORF">F383_22401</name>
</gene>
<dbReference type="Proteomes" id="UP000032142">
    <property type="component" value="Unassembled WGS sequence"/>
</dbReference>
<reference evidence="2" key="1">
    <citation type="submission" date="2014-09" db="EMBL/GenBank/DDBJ databases">
        <title>G. arboreum L. cv. AKA8401 A2 genome assembly version 1.0.</title>
        <authorList>
            <person name="Mudge J."/>
            <person name="Ramaraj T."/>
            <person name="Lindquist I.E."/>
            <person name="Bharti A.K."/>
            <person name="Sundararajan A."/>
            <person name="Cameron C.T."/>
            <person name="Woodward J.E."/>
            <person name="May G.D."/>
            <person name="Brubaker C."/>
            <person name="Broadhvest J."/>
            <person name="Wilkins T.A."/>
        </authorList>
    </citation>
    <scope>NUCLEOTIDE SEQUENCE</scope>
</reference>
<name>A0A0B0NWS7_GOSAR</name>
<keyword evidence="3" id="KW-1185">Reference proteome</keyword>
<organism evidence="2 3">
    <name type="scientific">Gossypium arboreum</name>
    <name type="common">Tree cotton</name>
    <name type="synonym">Gossypium nanking</name>
    <dbReference type="NCBI Taxonomy" id="29729"/>
    <lineage>
        <taxon>Eukaryota</taxon>
        <taxon>Viridiplantae</taxon>
        <taxon>Streptophyta</taxon>
        <taxon>Embryophyta</taxon>
        <taxon>Tracheophyta</taxon>
        <taxon>Spermatophyta</taxon>
        <taxon>Magnoliopsida</taxon>
        <taxon>eudicotyledons</taxon>
        <taxon>Gunneridae</taxon>
        <taxon>Pentapetalae</taxon>
        <taxon>rosids</taxon>
        <taxon>malvids</taxon>
        <taxon>Malvales</taxon>
        <taxon>Malvaceae</taxon>
        <taxon>Malvoideae</taxon>
        <taxon>Gossypium</taxon>
    </lineage>
</organism>
<accession>A0A0B0NWS7</accession>
<evidence type="ECO:0000313" key="3">
    <source>
        <dbReference type="Proteomes" id="UP000032142"/>
    </source>
</evidence>